<evidence type="ECO:0000256" key="3">
    <source>
        <dbReference type="ARBA" id="ARBA00022857"/>
    </source>
</evidence>
<name>A0A1G7GXD7_9GAMM</name>
<dbReference type="InterPro" id="IPR002347">
    <property type="entry name" value="SDR_fam"/>
</dbReference>
<protein>
    <recommendedName>
        <fullName evidence="8">Dihydromonapterin reductase</fullName>
        <ecNumber evidence="1">1.5.1.3</ecNumber>
        <ecNumber evidence="7">1.5.1.50</ecNumber>
    </recommendedName>
    <alternativeName>
        <fullName evidence="9">Dihydrofolate reductase</fullName>
    </alternativeName>
</protein>
<comment type="catalytic activity">
    <reaction evidence="10">
        <text>(6S)-5,6,7,8-tetrahydrofolate + NADP(+) = 7,8-dihydrofolate + NADPH + H(+)</text>
        <dbReference type="Rhea" id="RHEA:15009"/>
        <dbReference type="ChEBI" id="CHEBI:15378"/>
        <dbReference type="ChEBI" id="CHEBI:57451"/>
        <dbReference type="ChEBI" id="CHEBI:57453"/>
        <dbReference type="ChEBI" id="CHEBI:57783"/>
        <dbReference type="ChEBI" id="CHEBI:58349"/>
        <dbReference type="EC" id="1.5.1.3"/>
    </reaction>
</comment>
<dbReference type="PANTHER" id="PTHR43639:SF6">
    <property type="entry name" value="DIHYDROMONAPTERIN REDUCTASE"/>
    <property type="match status" value="1"/>
</dbReference>
<keyword evidence="3" id="KW-0521">NADP</keyword>
<comment type="similarity">
    <text evidence="6">Belongs to the short-chain dehydrogenases/reductases (SDR) family. FolM subfamily.</text>
</comment>
<comment type="function">
    <text evidence="5">Catalyzes the reduction of dihydromonapterin to tetrahydromonapterin. Also has lower activity with dihydrofolate.</text>
</comment>
<dbReference type="GO" id="GO:0004146">
    <property type="term" value="F:dihydrofolate reductase activity"/>
    <property type="evidence" value="ECO:0007669"/>
    <property type="project" value="UniProtKB-EC"/>
</dbReference>
<dbReference type="AlphaFoldDB" id="A0A1G7GXD7"/>
<reference evidence="12 13" key="1">
    <citation type="submission" date="2016-10" db="EMBL/GenBank/DDBJ databases">
        <authorList>
            <person name="de Groot N.N."/>
        </authorList>
    </citation>
    <scope>NUCLEOTIDE SEQUENCE [LARGE SCALE GENOMIC DNA]</scope>
    <source>
        <strain evidence="12 13">LMG 25475</strain>
    </source>
</reference>
<dbReference type="Proteomes" id="UP000243378">
    <property type="component" value="Unassembled WGS sequence"/>
</dbReference>
<evidence type="ECO:0000256" key="7">
    <source>
        <dbReference type="ARBA" id="ARBA00039145"/>
    </source>
</evidence>
<evidence type="ECO:0000256" key="6">
    <source>
        <dbReference type="ARBA" id="ARBA00038212"/>
    </source>
</evidence>
<dbReference type="PRINTS" id="PR00081">
    <property type="entry name" value="GDHRDH"/>
</dbReference>
<organism evidence="12 13">
    <name type="scientific">Phytopseudomonas seleniipraecipitans</name>
    <dbReference type="NCBI Taxonomy" id="640205"/>
    <lineage>
        <taxon>Bacteria</taxon>
        <taxon>Pseudomonadati</taxon>
        <taxon>Pseudomonadota</taxon>
        <taxon>Gammaproteobacteria</taxon>
        <taxon>Pseudomonadales</taxon>
        <taxon>Pseudomonadaceae</taxon>
        <taxon>Phytopseudomonas</taxon>
    </lineage>
</organism>
<proteinExistence type="inferred from homology"/>
<dbReference type="GO" id="GO:0006730">
    <property type="term" value="P:one-carbon metabolic process"/>
    <property type="evidence" value="ECO:0007669"/>
    <property type="project" value="UniProtKB-KW"/>
</dbReference>
<keyword evidence="4" id="KW-0560">Oxidoreductase</keyword>
<evidence type="ECO:0000256" key="1">
    <source>
        <dbReference type="ARBA" id="ARBA00012856"/>
    </source>
</evidence>
<dbReference type="NCBIfam" id="NF005066">
    <property type="entry name" value="PRK06483.1"/>
    <property type="match status" value="1"/>
</dbReference>
<evidence type="ECO:0000256" key="5">
    <source>
        <dbReference type="ARBA" id="ARBA00037508"/>
    </source>
</evidence>
<evidence type="ECO:0000313" key="12">
    <source>
        <dbReference type="EMBL" id="SDE92830.1"/>
    </source>
</evidence>
<dbReference type="Pfam" id="PF00106">
    <property type="entry name" value="adh_short"/>
    <property type="match status" value="1"/>
</dbReference>
<dbReference type="EC" id="1.5.1.50" evidence="7"/>
<comment type="catalytic activity">
    <reaction evidence="11">
        <text>7,8-dihydromonapterin + NADPH + H(+) = 5,6,7,8-tetrahydromonapterin + NADP(+)</text>
        <dbReference type="Rhea" id="RHEA:34847"/>
        <dbReference type="ChEBI" id="CHEBI:15378"/>
        <dbReference type="ChEBI" id="CHEBI:57783"/>
        <dbReference type="ChEBI" id="CHEBI:58349"/>
        <dbReference type="ChEBI" id="CHEBI:71175"/>
        <dbReference type="ChEBI" id="CHEBI:71177"/>
        <dbReference type="EC" id="1.5.1.50"/>
    </reaction>
</comment>
<sequence>MYSQANDLYRGAFPSFTLDELPMSVTNAPILITGASQRVGLHCAERLLDDGHSLIVTYRSEKPELETLRARGALTLHADFTNETSILAFIEQLKAHTDALRAIVHNASAWFAEAPGEEAAAFQQLFTVHMLAPYLINLHGAALLQRSERADIIHISDDVVRKGSGNRPAYCATKAGLDSLTLSFAARFAPHIKVNGIAPALLMFNPDDDAEYRSKALKKSALGFEPGPDVVYQSLRYLLDTPYITGTTLTVNGGRHLK</sequence>
<evidence type="ECO:0000256" key="9">
    <source>
        <dbReference type="ARBA" id="ARBA00042299"/>
    </source>
</evidence>
<evidence type="ECO:0000313" key="13">
    <source>
        <dbReference type="Proteomes" id="UP000243378"/>
    </source>
</evidence>
<dbReference type="Gene3D" id="3.40.50.720">
    <property type="entry name" value="NAD(P)-binding Rossmann-like Domain"/>
    <property type="match status" value="1"/>
</dbReference>
<evidence type="ECO:0000256" key="10">
    <source>
        <dbReference type="ARBA" id="ARBA00048873"/>
    </source>
</evidence>
<evidence type="ECO:0000256" key="2">
    <source>
        <dbReference type="ARBA" id="ARBA00022563"/>
    </source>
</evidence>
<dbReference type="PROSITE" id="PS00061">
    <property type="entry name" value="ADH_SHORT"/>
    <property type="match status" value="1"/>
</dbReference>
<dbReference type="InterPro" id="IPR020904">
    <property type="entry name" value="Sc_DH/Rdtase_CS"/>
</dbReference>
<dbReference type="PANTHER" id="PTHR43639">
    <property type="entry name" value="OXIDOREDUCTASE, SHORT-CHAIN DEHYDROGENASE/REDUCTASE FAMILY (AFU_ORTHOLOGUE AFUA_5G02870)"/>
    <property type="match status" value="1"/>
</dbReference>
<dbReference type="InterPro" id="IPR036291">
    <property type="entry name" value="NAD(P)-bd_dom_sf"/>
</dbReference>
<keyword evidence="2" id="KW-0554">One-carbon metabolism</keyword>
<accession>A0A1G7GXD7</accession>
<dbReference type="EMBL" id="FNBM01000001">
    <property type="protein sequence ID" value="SDE92830.1"/>
    <property type="molecule type" value="Genomic_DNA"/>
</dbReference>
<evidence type="ECO:0000256" key="11">
    <source>
        <dbReference type="ARBA" id="ARBA00049376"/>
    </source>
</evidence>
<evidence type="ECO:0000256" key="4">
    <source>
        <dbReference type="ARBA" id="ARBA00023002"/>
    </source>
</evidence>
<dbReference type="SUPFAM" id="SSF51735">
    <property type="entry name" value="NAD(P)-binding Rossmann-fold domains"/>
    <property type="match status" value="1"/>
</dbReference>
<dbReference type="STRING" id="640205.SAMN05216381_0381"/>
<dbReference type="EC" id="1.5.1.3" evidence="1"/>
<gene>
    <name evidence="12" type="ORF">SAMN05216381_0381</name>
</gene>
<evidence type="ECO:0000256" key="8">
    <source>
        <dbReference type="ARBA" id="ARBA00039631"/>
    </source>
</evidence>